<dbReference type="RefSeq" id="WP_379851337.1">
    <property type="nucleotide sequence ID" value="NZ_JBHZPY010000005.1"/>
</dbReference>
<sequence length="62" mass="7199">MKLWNLNNRDKTTVMITNDIVETLFLSDRIVVLNNGPASTIREIVELHLPRPRNKTEIVKMP</sequence>
<organism evidence="1 2">
    <name type="scientific">Flavobacterium zhoui</name>
    <dbReference type="NCBI Taxonomy" id="3230414"/>
    <lineage>
        <taxon>Bacteria</taxon>
        <taxon>Pseudomonadati</taxon>
        <taxon>Bacteroidota</taxon>
        <taxon>Flavobacteriia</taxon>
        <taxon>Flavobacteriales</taxon>
        <taxon>Flavobacteriaceae</taxon>
        <taxon>Flavobacterium</taxon>
    </lineage>
</organism>
<evidence type="ECO:0000313" key="1">
    <source>
        <dbReference type="EMBL" id="MFE3871027.1"/>
    </source>
</evidence>
<accession>A0ABW6I425</accession>
<keyword evidence="2" id="KW-1185">Reference proteome</keyword>
<reference evidence="1 2" key="1">
    <citation type="submission" date="2024-06" db="EMBL/GenBank/DDBJ databases">
        <title>Flavobacterium spp. isolated from glacier.</title>
        <authorList>
            <person name="Han D."/>
        </authorList>
    </citation>
    <scope>NUCLEOTIDE SEQUENCE [LARGE SCALE GENOMIC DNA]</scope>
    <source>
        <strain evidence="1 2">ZS1P70</strain>
    </source>
</reference>
<dbReference type="EMBL" id="JBHZPY010000005">
    <property type="protein sequence ID" value="MFE3871027.1"/>
    <property type="molecule type" value="Genomic_DNA"/>
</dbReference>
<dbReference type="Proteomes" id="UP001600107">
    <property type="component" value="Unassembled WGS sequence"/>
</dbReference>
<gene>
    <name evidence="1" type="ORF">ACFX5F_07300</name>
</gene>
<name>A0ABW6I425_9FLAO</name>
<evidence type="ECO:0000313" key="2">
    <source>
        <dbReference type="Proteomes" id="UP001600107"/>
    </source>
</evidence>
<protein>
    <submittedName>
        <fullName evidence="1">Uncharacterized protein</fullName>
    </submittedName>
</protein>
<dbReference type="InterPro" id="IPR027417">
    <property type="entry name" value="P-loop_NTPase"/>
</dbReference>
<dbReference type="SUPFAM" id="SSF52540">
    <property type="entry name" value="P-loop containing nucleoside triphosphate hydrolases"/>
    <property type="match status" value="1"/>
</dbReference>
<proteinExistence type="predicted"/>
<comment type="caution">
    <text evidence="1">The sequence shown here is derived from an EMBL/GenBank/DDBJ whole genome shotgun (WGS) entry which is preliminary data.</text>
</comment>